<feature type="non-terminal residue" evidence="1">
    <location>
        <position position="1"/>
    </location>
</feature>
<organism evidence="1 2">
    <name type="scientific">Racocetra persica</name>
    <dbReference type="NCBI Taxonomy" id="160502"/>
    <lineage>
        <taxon>Eukaryota</taxon>
        <taxon>Fungi</taxon>
        <taxon>Fungi incertae sedis</taxon>
        <taxon>Mucoromycota</taxon>
        <taxon>Glomeromycotina</taxon>
        <taxon>Glomeromycetes</taxon>
        <taxon>Diversisporales</taxon>
        <taxon>Gigasporaceae</taxon>
        <taxon>Racocetra</taxon>
    </lineage>
</organism>
<evidence type="ECO:0000313" key="2">
    <source>
        <dbReference type="Proteomes" id="UP000789920"/>
    </source>
</evidence>
<proteinExistence type="predicted"/>
<feature type="non-terminal residue" evidence="1">
    <location>
        <position position="369"/>
    </location>
</feature>
<name>A0ACA9RUV7_9GLOM</name>
<comment type="caution">
    <text evidence="1">The sequence shown here is derived from an EMBL/GenBank/DDBJ whole genome shotgun (WGS) entry which is preliminary data.</text>
</comment>
<sequence>HERIEEQSCEYRKFSTSEPQKLITEEIKAEGMVNWGVYATYMIKSKKRIMVWLLISILILATWYIQTKQDFLIKSWADAHDKHDQVNQTVSHIEVLSPLTENFNLIIRNFILTNTLFLPMSYEFNNVDYYFWAYAFVTLLAILLKSFKTYVIFRGSLIASKELHNSMLEKILYTTIRFYDTTPMGRIMNRFSKDMEIIDQILSLNVTFFIYSLMSAAALVISAIFNVDVDIRFKFLIACLESVSRSPIYSAFDSTIAGISTIQTFGAEERLRKEMWDLIDNNNRPFLLNWACNQWLHTHANVVGGLFSVAIGFIIIFNLSKGMEAGLAGLILTCVLSFSKNIVNAITTYSVMEMNMNSVERVHEYLALK</sequence>
<gene>
    <name evidence="1" type="ORF">RPERSI_LOCUS23061</name>
</gene>
<accession>A0ACA9RUV7</accession>
<protein>
    <submittedName>
        <fullName evidence="1">3885_t:CDS:1</fullName>
    </submittedName>
</protein>
<dbReference type="EMBL" id="CAJVQC010071128">
    <property type="protein sequence ID" value="CAG8810321.1"/>
    <property type="molecule type" value="Genomic_DNA"/>
</dbReference>
<evidence type="ECO:0000313" key="1">
    <source>
        <dbReference type="EMBL" id="CAG8810321.1"/>
    </source>
</evidence>
<reference evidence="1" key="1">
    <citation type="submission" date="2021-06" db="EMBL/GenBank/DDBJ databases">
        <authorList>
            <person name="Kallberg Y."/>
            <person name="Tangrot J."/>
            <person name="Rosling A."/>
        </authorList>
    </citation>
    <scope>NUCLEOTIDE SEQUENCE</scope>
    <source>
        <strain evidence="1">MA461A</strain>
    </source>
</reference>
<dbReference type="Proteomes" id="UP000789920">
    <property type="component" value="Unassembled WGS sequence"/>
</dbReference>
<keyword evidence="2" id="KW-1185">Reference proteome</keyword>